<evidence type="ECO:0000256" key="2">
    <source>
        <dbReference type="ARBA" id="ARBA00023180"/>
    </source>
</evidence>
<dbReference type="Proteomes" id="UP001359485">
    <property type="component" value="Unassembled WGS sequence"/>
</dbReference>
<feature type="signal peptide" evidence="3">
    <location>
        <begin position="1"/>
        <end position="23"/>
    </location>
</feature>
<gene>
    <name evidence="4" type="ORF">RUM44_002732</name>
</gene>
<sequence length="330" mass="36808">MAHLCYFTIATFLIVLDLIKVSSLSCAEVKKAGSGSKFSENQLETLSDEDFISCLVYLGREPLGENEGKYMWMRLIELYDNDMWNIPEEDLRQIGWIMKVITPKEIQNLTLADIETISAFGQYHNLSRAQALAEKVREDWNAKDPTDYSFYDLMALNHILCGFNDTDLSVIHPDAYKEAATVLSNLRDCPRQSLEALASLAVSPAAFDEPSTWHSSQVNSVGCVLNGMSRDDITTIPAEGFESLVPDVIECLTKDTLRSMTTYQLKHLTPSAATAITHEQKSLLDFSQQRSISDAQAGEIATKKNQSNGVHSNSMPTCPILWILLCLIVQ</sequence>
<evidence type="ECO:0000313" key="5">
    <source>
        <dbReference type="Proteomes" id="UP001359485"/>
    </source>
</evidence>
<dbReference type="PANTHER" id="PTHR23412">
    <property type="entry name" value="STEREOCILIN RELATED"/>
    <property type="match status" value="1"/>
</dbReference>
<evidence type="ECO:0000256" key="3">
    <source>
        <dbReference type="SAM" id="SignalP"/>
    </source>
</evidence>
<keyword evidence="1 3" id="KW-0732">Signal</keyword>
<keyword evidence="5" id="KW-1185">Reference proteome</keyword>
<evidence type="ECO:0000256" key="1">
    <source>
        <dbReference type="ARBA" id="ARBA00022729"/>
    </source>
</evidence>
<dbReference type="InterPro" id="IPR026664">
    <property type="entry name" value="Stereocilin-rel"/>
</dbReference>
<dbReference type="EMBL" id="JAWJWF010000050">
    <property type="protein sequence ID" value="KAK6618281.1"/>
    <property type="molecule type" value="Genomic_DNA"/>
</dbReference>
<name>A0ABR1AFK3_POLSC</name>
<evidence type="ECO:0000313" key="4">
    <source>
        <dbReference type="EMBL" id="KAK6618281.1"/>
    </source>
</evidence>
<accession>A0ABR1AFK3</accession>
<protein>
    <submittedName>
        <fullName evidence="4">Uncharacterized protein</fullName>
    </submittedName>
</protein>
<dbReference type="PANTHER" id="PTHR23412:SF6">
    <property type="entry name" value="MESOTHELIN"/>
    <property type="match status" value="1"/>
</dbReference>
<reference evidence="4 5" key="1">
    <citation type="submission" date="2023-09" db="EMBL/GenBank/DDBJ databases">
        <title>Genomes of two closely related lineages of the louse Polyplax serrata with different host specificities.</title>
        <authorList>
            <person name="Martinu J."/>
            <person name="Tarabai H."/>
            <person name="Stefka J."/>
            <person name="Hypsa V."/>
        </authorList>
    </citation>
    <scope>NUCLEOTIDE SEQUENCE [LARGE SCALE GENOMIC DNA]</scope>
    <source>
        <strain evidence="4">98ZLc_SE</strain>
    </source>
</reference>
<keyword evidence="2" id="KW-0325">Glycoprotein</keyword>
<comment type="caution">
    <text evidence="4">The sequence shown here is derived from an EMBL/GenBank/DDBJ whole genome shotgun (WGS) entry which is preliminary data.</text>
</comment>
<organism evidence="4 5">
    <name type="scientific">Polyplax serrata</name>
    <name type="common">Common mouse louse</name>
    <dbReference type="NCBI Taxonomy" id="468196"/>
    <lineage>
        <taxon>Eukaryota</taxon>
        <taxon>Metazoa</taxon>
        <taxon>Ecdysozoa</taxon>
        <taxon>Arthropoda</taxon>
        <taxon>Hexapoda</taxon>
        <taxon>Insecta</taxon>
        <taxon>Pterygota</taxon>
        <taxon>Neoptera</taxon>
        <taxon>Paraneoptera</taxon>
        <taxon>Psocodea</taxon>
        <taxon>Troctomorpha</taxon>
        <taxon>Phthiraptera</taxon>
        <taxon>Anoplura</taxon>
        <taxon>Polyplacidae</taxon>
        <taxon>Polyplax</taxon>
    </lineage>
</organism>
<feature type="chain" id="PRO_5046026570" evidence="3">
    <location>
        <begin position="24"/>
        <end position="330"/>
    </location>
</feature>
<proteinExistence type="predicted"/>